<accession>A0A0K9PV00</accession>
<comment type="caution">
    <text evidence="3">The sequence shown here is derived from an EMBL/GenBank/DDBJ whole genome shotgun (WGS) entry which is preliminary data.</text>
</comment>
<sequence>MALQMGLSKALILIGAGYAGSVVVRNGKLSDILGELQLLLKNMEKSGESSGSDTETNAVVSQLERLAREVQLMASSRPITVVNGGSSQGGNLSSLIVPAATLSVVGYGYMWWKGYKFSDLMYVTKKNMATAVSNMTQHLGQLSDALAATKRHLTQRIQNVDGKLDEQKDISKDIRNEVSNARGDISKLGVELDSLHQLFWGLNNKMDTIEEKQNFAAAGVMYLCQFVSEKGGKVPEFLQNATKTTGKRFLGFTETTSLKGLQHITNAIESGDYDNLETNPTS</sequence>
<dbReference type="OrthoDB" id="544175at2759"/>
<organism evidence="3 4">
    <name type="scientific">Zostera marina</name>
    <name type="common">Eelgrass</name>
    <dbReference type="NCBI Taxonomy" id="29655"/>
    <lineage>
        <taxon>Eukaryota</taxon>
        <taxon>Viridiplantae</taxon>
        <taxon>Streptophyta</taxon>
        <taxon>Embryophyta</taxon>
        <taxon>Tracheophyta</taxon>
        <taxon>Spermatophyta</taxon>
        <taxon>Magnoliopsida</taxon>
        <taxon>Liliopsida</taxon>
        <taxon>Zosteraceae</taxon>
        <taxon>Zostera</taxon>
    </lineage>
</organism>
<keyword evidence="1" id="KW-0732">Signal</keyword>
<protein>
    <recommendedName>
        <fullName evidence="2">DUF1664 domain-containing protein</fullName>
    </recommendedName>
</protein>
<feature type="signal peptide" evidence="1">
    <location>
        <begin position="1"/>
        <end position="19"/>
    </location>
</feature>
<gene>
    <name evidence="3" type="ORF">ZOSMA_15G01600</name>
</gene>
<evidence type="ECO:0000256" key="1">
    <source>
        <dbReference type="SAM" id="SignalP"/>
    </source>
</evidence>
<dbReference type="InterPro" id="IPR012458">
    <property type="entry name" value="DUF1664"/>
</dbReference>
<keyword evidence="4" id="KW-1185">Reference proteome</keyword>
<dbReference type="EMBL" id="LFYR01000620">
    <property type="protein sequence ID" value="KMZ72821.1"/>
    <property type="molecule type" value="Genomic_DNA"/>
</dbReference>
<reference evidence="4" key="1">
    <citation type="journal article" date="2016" name="Nature">
        <title>The genome of the seagrass Zostera marina reveals angiosperm adaptation to the sea.</title>
        <authorList>
            <person name="Olsen J.L."/>
            <person name="Rouze P."/>
            <person name="Verhelst B."/>
            <person name="Lin Y.-C."/>
            <person name="Bayer T."/>
            <person name="Collen J."/>
            <person name="Dattolo E."/>
            <person name="De Paoli E."/>
            <person name="Dittami S."/>
            <person name="Maumus F."/>
            <person name="Michel G."/>
            <person name="Kersting A."/>
            <person name="Lauritano C."/>
            <person name="Lohaus R."/>
            <person name="Toepel M."/>
            <person name="Tonon T."/>
            <person name="Vanneste K."/>
            <person name="Amirebrahimi M."/>
            <person name="Brakel J."/>
            <person name="Bostroem C."/>
            <person name="Chovatia M."/>
            <person name="Grimwood J."/>
            <person name="Jenkins J.W."/>
            <person name="Jueterbock A."/>
            <person name="Mraz A."/>
            <person name="Stam W.T."/>
            <person name="Tice H."/>
            <person name="Bornberg-Bauer E."/>
            <person name="Green P.J."/>
            <person name="Pearson G.A."/>
            <person name="Procaccini G."/>
            <person name="Duarte C.M."/>
            <person name="Schmutz J."/>
            <person name="Reusch T.B.H."/>
            <person name="Van de Peer Y."/>
        </authorList>
    </citation>
    <scope>NUCLEOTIDE SEQUENCE [LARGE SCALE GENOMIC DNA]</scope>
    <source>
        <strain evidence="4">cv. Finnish</strain>
    </source>
</reference>
<dbReference type="PANTHER" id="PTHR46667:SF6">
    <property type="entry name" value="OS01G0185100 PROTEIN"/>
    <property type="match status" value="1"/>
</dbReference>
<dbReference type="Proteomes" id="UP000036987">
    <property type="component" value="Unassembled WGS sequence"/>
</dbReference>
<dbReference type="AlphaFoldDB" id="A0A0K9PV00"/>
<evidence type="ECO:0000313" key="4">
    <source>
        <dbReference type="Proteomes" id="UP000036987"/>
    </source>
</evidence>
<evidence type="ECO:0000259" key="2">
    <source>
        <dbReference type="Pfam" id="PF07889"/>
    </source>
</evidence>
<proteinExistence type="predicted"/>
<dbReference type="Pfam" id="PF07889">
    <property type="entry name" value="DUF1664"/>
    <property type="match status" value="1"/>
</dbReference>
<dbReference type="OMA" id="VVESNIC"/>
<name>A0A0K9PV00_ZOSMR</name>
<feature type="domain" description="DUF1664" evidence="2">
    <location>
        <begin position="90"/>
        <end position="213"/>
    </location>
</feature>
<evidence type="ECO:0000313" key="3">
    <source>
        <dbReference type="EMBL" id="KMZ72821.1"/>
    </source>
</evidence>
<feature type="chain" id="PRO_5005528327" description="DUF1664 domain-containing protein" evidence="1">
    <location>
        <begin position="20"/>
        <end position="282"/>
    </location>
</feature>
<dbReference type="PANTHER" id="PTHR46667">
    <property type="entry name" value="OS05G0182700 PROTEIN"/>
    <property type="match status" value="1"/>
</dbReference>